<accession>A0ABT9U6U7</accession>
<proteinExistence type="predicted"/>
<dbReference type="Gene3D" id="3.40.50.2000">
    <property type="entry name" value="Glycogen Phosphorylase B"/>
    <property type="match status" value="2"/>
</dbReference>
<dbReference type="CDD" id="cd03801">
    <property type="entry name" value="GT4_PimA-like"/>
    <property type="match status" value="1"/>
</dbReference>
<gene>
    <name evidence="3" type="ORF">J2T15_003870</name>
</gene>
<dbReference type="InterPro" id="IPR001296">
    <property type="entry name" value="Glyco_trans_1"/>
</dbReference>
<feature type="domain" description="Glycosyl transferase family 1" evidence="1">
    <location>
        <begin position="186"/>
        <end position="361"/>
    </location>
</feature>
<dbReference type="InterPro" id="IPR050194">
    <property type="entry name" value="Glycosyltransferase_grp1"/>
</dbReference>
<dbReference type="PANTHER" id="PTHR45947">
    <property type="entry name" value="SULFOQUINOVOSYL TRANSFERASE SQD2"/>
    <property type="match status" value="1"/>
</dbReference>
<dbReference type="Pfam" id="PF13439">
    <property type="entry name" value="Glyco_transf_4"/>
    <property type="match status" value="1"/>
</dbReference>
<keyword evidence="3" id="KW-0167">Capsid protein</keyword>
<keyword evidence="3" id="KW-0946">Virion</keyword>
<evidence type="ECO:0000259" key="1">
    <source>
        <dbReference type="Pfam" id="PF00534"/>
    </source>
</evidence>
<dbReference type="SUPFAM" id="SSF53756">
    <property type="entry name" value="UDP-Glycosyltransferase/glycogen phosphorylase"/>
    <property type="match status" value="1"/>
</dbReference>
<reference evidence="3 4" key="1">
    <citation type="submission" date="2023-07" db="EMBL/GenBank/DDBJ databases">
        <title>Sorghum-associated microbial communities from plants grown in Nebraska, USA.</title>
        <authorList>
            <person name="Schachtman D."/>
        </authorList>
    </citation>
    <scope>NUCLEOTIDE SEQUENCE [LARGE SCALE GENOMIC DNA]</scope>
    <source>
        <strain evidence="3 4">CC482</strain>
    </source>
</reference>
<comment type="caution">
    <text evidence="3">The sequence shown here is derived from an EMBL/GenBank/DDBJ whole genome shotgun (WGS) entry which is preliminary data.</text>
</comment>
<feature type="domain" description="Glycosyltransferase subfamily 4-like N-terminal" evidence="2">
    <location>
        <begin position="74"/>
        <end position="172"/>
    </location>
</feature>
<sequence length="387" mass="43625">MASMKVAIVTPGSYAIPSPTSSSVERVIEKFAPLLLPHAEPRIYGKLSKRLPRKGELQGVVYERYSKSSTKHYLQSVGRSIKRFAPQVIDVENRPKYVIPIKRSNPGKLVWLYLHSSTFIGPRHITPLGLRRCLRAADRIIVNSEYLRFVVASKVPEISAKLRVIYPGVDTVRFPSQYSPEGMARREALRQREGLAGRSVVLFMGRLIPLKGVHHLLRIVPQLALSNPELMVVIVGSPFYGSHRKTRYALELERLGRLSAGHVRFVPYVPYSEVSDWNLLADVAVVPSGKREAFGLVNVEAMSCGVPVVATNVGGIKEIIEDGSTGFLVNPARVEAELLEKLQLLLSNDELRCDYGMRSRERVEQMFTWQHTADRWLHLLETEGRRR</sequence>
<dbReference type="InterPro" id="IPR028098">
    <property type="entry name" value="Glyco_trans_4-like_N"/>
</dbReference>
<keyword evidence="4" id="KW-1185">Reference proteome</keyword>
<dbReference type="EMBL" id="JAUSSU010000007">
    <property type="protein sequence ID" value="MDQ0114415.1"/>
    <property type="molecule type" value="Genomic_DNA"/>
</dbReference>
<evidence type="ECO:0000313" key="3">
    <source>
        <dbReference type="EMBL" id="MDQ0114415.1"/>
    </source>
</evidence>
<evidence type="ECO:0000313" key="4">
    <source>
        <dbReference type="Proteomes" id="UP001229346"/>
    </source>
</evidence>
<protein>
    <submittedName>
        <fullName evidence="3">Spore coat protein SA</fullName>
    </submittedName>
</protein>
<name>A0ABT9U6U7_PAEHA</name>
<dbReference type="PANTHER" id="PTHR45947:SF3">
    <property type="entry name" value="SULFOQUINOVOSYL TRANSFERASE SQD2"/>
    <property type="match status" value="1"/>
</dbReference>
<organism evidence="3 4">
    <name type="scientific">Paenibacillus harenae</name>
    <dbReference type="NCBI Taxonomy" id="306543"/>
    <lineage>
        <taxon>Bacteria</taxon>
        <taxon>Bacillati</taxon>
        <taxon>Bacillota</taxon>
        <taxon>Bacilli</taxon>
        <taxon>Bacillales</taxon>
        <taxon>Paenibacillaceae</taxon>
        <taxon>Paenibacillus</taxon>
    </lineage>
</organism>
<dbReference type="Proteomes" id="UP001229346">
    <property type="component" value="Unassembled WGS sequence"/>
</dbReference>
<dbReference type="RefSeq" id="WP_307205746.1">
    <property type="nucleotide sequence ID" value="NZ_JAUSSU010000007.1"/>
</dbReference>
<evidence type="ECO:0000259" key="2">
    <source>
        <dbReference type="Pfam" id="PF13439"/>
    </source>
</evidence>
<dbReference type="Pfam" id="PF00534">
    <property type="entry name" value="Glycos_transf_1"/>
    <property type="match status" value="1"/>
</dbReference>